<feature type="compositionally biased region" description="Basic and acidic residues" evidence="13">
    <location>
        <begin position="317"/>
        <end position="336"/>
    </location>
</feature>
<dbReference type="Pfam" id="PF00650">
    <property type="entry name" value="CRAL_TRIO"/>
    <property type="match status" value="1"/>
</dbReference>
<accession>A0AAD6QY57</accession>
<dbReference type="InterPro" id="IPR036273">
    <property type="entry name" value="CRAL/TRIO_N_dom_sf"/>
</dbReference>
<dbReference type="SUPFAM" id="SSF103256">
    <property type="entry name" value="Hypothetical protein TM0160"/>
    <property type="match status" value="1"/>
</dbReference>
<evidence type="ECO:0000256" key="7">
    <source>
        <dbReference type="ARBA" id="ARBA00022857"/>
    </source>
</evidence>
<comment type="caution">
    <text evidence="17">The sequence shown here is derived from an EMBL/GenBank/DDBJ whole genome shotgun (WGS) entry which is preliminary data.</text>
</comment>
<dbReference type="Gene3D" id="1.10.8.20">
    <property type="entry name" value="N-terminal domain of phosphatidylinositol transfer protein sec14p"/>
    <property type="match status" value="1"/>
</dbReference>
<dbReference type="InterPro" id="IPR051026">
    <property type="entry name" value="PI/PC_transfer"/>
</dbReference>
<dbReference type="GO" id="GO:0015031">
    <property type="term" value="P:protein transport"/>
    <property type="evidence" value="ECO:0007669"/>
    <property type="project" value="UniProtKB-KW"/>
</dbReference>
<keyword evidence="6" id="KW-0540">Nuclease</keyword>
<dbReference type="InterPro" id="IPR036104">
    <property type="entry name" value="BFN_sf"/>
</dbReference>
<keyword evidence="18" id="KW-1185">Reference proteome</keyword>
<dbReference type="SUPFAM" id="SSF53597">
    <property type="entry name" value="Dihydrofolate reductase-like"/>
    <property type="match status" value="1"/>
</dbReference>
<keyword evidence="8" id="KW-0813">Transport</keyword>
<evidence type="ECO:0000256" key="11">
    <source>
        <dbReference type="ARBA" id="ARBA00025428"/>
    </source>
</evidence>
<dbReference type="InterPro" id="IPR001796">
    <property type="entry name" value="DHFR_dom"/>
</dbReference>
<dbReference type="Gene3D" id="3.40.525.10">
    <property type="entry name" value="CRAL-TRIO lipid binding domain"/>
    <property type="match status" value="2"/>
</dbReference>
<evidence type="ECO:0000313" key="17">
    <source>
        <dbReference type="EMBL" id="KAJ6998667.1"/>
    </source>
</evidence>
<dbReference type="InterPro" id="IPR024072">
    <property type="entry name" value="DHFR-like_dom_sf"/>
</dbReference>
<evidence type="ECO:0000256" key="3">
    <source>
        <dbReference type="ARBA" id="ARBA00009095"/>
    </source>
</evidence>
<dbReference type="PANTHER" id="PTHR45657:SF38">
    <property type="entry name" value="CRAL-TRIO DOMAIN-CONTAINING PROTEIN"/>
    <property type="match status" value="1"/>
</dbReference>
<evidence type="ECO:0000259" key="15">
    <source>
        <dbReference type="PROSITE" id="PS51330"/>
    </source>
</evidence>
<evidence type="ECO:0000259" key="16">
    <source>
        <dbReference type="PROSITE" id="PS51658"/>
    </source>
</evidence>
<dbReference type="Pfam" id="PF00186">
    <property type="entry name" value="DHFR_1"/>
    <property type="match status" value="1"/>
</dbReference>
<comment type="function">
    <text evidence="11">Bifunctional nuclease with both RNase and DNase activities. Involved in basal defense response. Participates in abscisic acid-derived callose deposition following infection by a necrotrophic pathogen.</text>
</comment>
<evidence type="ECO:0000256" key="13">
    <source>
        <dbReference type="SAM" id="MobiDB-lite"/>
    </source>
</evidence>
<dbReference type="SMART" id="SM00516">
    <property type="entry name" value="SEC14"/>
    <property type="match status" value="1"/>
</dbReference>
<keyword evidence="9" id="KW-0560">Oxidoreductase</keyword>
<reference evidence="17" key="1">
    <citation type="journal article" date="2023" name="Mol. Ecol. Resour.">
        <title>Chromosome-level genome assembly of a triploid poplar Populus alba 'Berolinensis'.</title>
        <authorList>
            <person name="Chen S."/>
            <person name="Yu Y."/>
            <person name="Wang X."/>
            <person name="Wang S."/>
            <person name="Zhang T."/>
            <person name="Zhou Y."/>
            <person name="He R."/>
            <person name="Meng N."/>
            <person name="Wang Y."/>
            <person name="Liu W."/>
            <person name="Liu Z."/>
            <person name="Liu J."/>
            <person name="Guo Q."/>
            <person name="Huang H."/>
            <person name="Sederoff R.R."/>
            <person name="Wang G."/>
            <person name="Qu G."/>
            <person name="Chen S."/>
        </authorList>
    </citation>
    <scope>NUCLEOTIDE SEQUENCE</scope>
    <source>
        <strain evidence="17">SC-2020</strain>
    </source>
</reference>
<evidence type="ECO:0000256" key="2">
    <source>
        <dbReference type="ARBA" id="ARBA00004395"/>
    </source>
</evidence>
<evidence type="ECO:0000256" key="10">
    <source>
        <dbReference type="ARBA" id="ARBA00023034"/>
    </source>
</evidence>
<keyword evidence="10" id="KW-0333">Golgi apparatus</keyword>
<dbReference type="PROSITE" id="PS51658">
    <property type="entry name" value="BFN"/>
    <property type="match status" value="1"/>
</dbReference>
<dbReference type="GO" id="GO:0046654">
    <property type="term" value="P:tetrahydrofolate biosynthetic process"/>
    <property type="evidence" value="ECO:0007669"/>
    <property type="project" value="InterPro"/>
</dbReference>
<comment type="similarity">
    <text evidence="12">Belongs to the SFH family.</text>
</comment>
<dbReference type="AlphaFoldDB" id="A0AAD6QY57"/>
<evidence type="ECO:0000256" key="12">
    <source>
        <dbReference type="ARBA" id="ARBA00038020"/>
    </source>
</evidence>
<evidence type="ECO:0000256" key="5">
    <source>
        <dbReference type="ARBA" id="ARBA00022563"/>
    </source>
</evidence>
<organism evidence="17 18">
    <name type="scientific">Populus alba x Populus x berolinensis</name>
    <dbReference type="NCBI Taxonomy" id="444605"/>
    <lineage>
        <taxon>Eukaryota</taxon>
        <taxon>Viridiplantae</taxon>
        <taxon>Streptophyta</taxon>
        <taxon>Embryophyta</taxon>
        <taxon>Tracheophyta</taxon>
        <taxon>Spermatophyta</taxon>
        <taxon>Magnoliopsida</taxon>
        <taxon>eudicotyledons</taxon>
        <taxon>Gunneridae</taxon>
        <taxon>Pentapetalae</taxon>
        <taxon>rosids</taxon>
        <taxon>fabids</taxon>
        <taxon>Malpighiales</taxon>
        <taxon>Salicaceae</taxon>
        <taxon>Saliceae</taxon>
        <taxon>Populus</taxon>
    </lineage>
</organism>
<dbReference type="SMART" id="SM01100">
    <property type="entry name" value="CRAL_TRIO_N"/>
    <property type="match status" value="1"/>
</dbReference>
<feature type="compositionally biased region" description="Basic residues" evidence="13">
    <location>
        <begin position="340"/>
        <end position="361"/>
    </location>
</feature>
<protein>
    <recommendedName>
        <fullName evidence="4">dihydrofolate reductase</fullName>
        <ecNumber evidence="4">1.5.1.3</ecNumber>
    </recommendedName>
</protein>
<dbReference type="GO" id="GO:0005886">
    <property type="term" value="C:plasma membrane"/>
    <property type="evidence" value="ECO:0007669"/>
    <property type="project" value="UniProtKB-SubCell"/>
</dbReference>
<dbReference type="GO" id="GO:0004146">
    <property type="term" value="F:dihydrofolate reductase activity"/>
    <property type="evidence" value="ECO:0007669"/>
    <property type="project" value="UniProtKB-EC"/>
</dbReference>
<dbReference type="Gene3D" id="3.10.690.10">
    <property type="entry name" value="Bifunctional nuclease domain"/>
    <property type="match status" value="1"/>
</dbReference>
<evidence type="ECO:0000259" key="14">
    <source>
        <dbReference type="PROSITE" id="PS50191"/>
    </source>
</evidence>
<proteinExistence type="inferred from homology"/>
<dbReference type="SUPFAM" id="SSF52087">
    <property type="entry name" value="CRAL/TRIO domain"/>
    <property type="match status" value="1"/>
</dbReference>
<dbReference type="GO" id="GO:0000139">
    <property type="term" value="C:Golgi membrane"/>
    <property type="evidence" value="ECO:0007669"/>
    <property type="project" value="UniProtKB-SubCell"/>
</dbReference>
<comment type="subcellular location">
    <subcellularLocation>
        <location evidence="1">Cell membrane</location>
        <topology evidence="1">Peripheral membrane protein</topology>
    </subcellularLocation>
    <subcellularLocation>
        <location evidence="2">Golgi apparatus membrane</location>
        <topology evidence="2">Peripheral membrane protein</topology>
    </subcellularLocation>
</comment>
<dbReference type="EC" id="1.5.1.3" evidence="4"/>
<feature type="region of interest" description="Disordered" evidence="13">
    <location>
        <begin position="313"/>
        <end position="374"/>
    </location>
</feature>
<feature type="domain" description="BFN" evidence="16">
    <location>
        <begin position="122"/>
        <end position="257"/>
    </location>
</feature>
<dbReference type="PROSITE" id="PS00075">
    <property type="entry name" value="DHFR_1"/>
    <property type="match status" value="1"/>
</dbReference>
<dbReference type="SUPFAM" id="SSF46938">
    <property type="entry name" value="CRAL/TRIO N-terminal domain"/>
    <property type="match status" value="1"/>
</dbReference>
<evidence type="ECO:0000256" key="1">
    <source>
        <dbReference type="ARBA" id="ARBA00004202"/>
    </source>
</evidence>
<keyword evidence="8" id="KW-0653">Protein transport</keyword>
<comment type="similarity">
    <text evidence="3">Belongs to the bifunctional nuclease family.</text>
</comment>
<dbReference type="EMBL" id="JAQIZT010000005">
    <property type="protein sequence ID" value="KAJ6998667.1"/>
    <property type="molecule type" value="Genomic_DNA"/>
</dbReference>
<dbReference type="PROSITE" id="PS51330">
    <property type="entry name" value="DHFR_2"/>
    <property type="match status" value="1"/>
</dbReference>
<dbReference type="PANTHER" id="PTHR45657">
    <property type="entry name" value="CRAL-TRIO DOMAIN-CONTAINING PROTEIN YKL091C-RELATED"/>
    <property type="match status" value="1"/>
</dbReference>
<evidence type="ECO:0000256" key="4">
    <source>
        <dbReference type="ARBA" id="ARBA00012856"/>
    </source>
</evidence>
<dbReference type="Proteomes" id="UP001164929">
    <property type="component" value="Chromosome 5"/>
</dbReference>
<evidence type="ECO:0000256" key="6">
    <source>
        <dbReference type="ARBA" id="ARBA00022722"/>
    </source>
</evidence>
<sequence>MGSLQGPVIYPAVRAKQAGTYSFPMIGPLVKGWLVRSELRGFKGLSGCTSKVVLTSRQLKPRRCSVVQCSLSSSSDGNGSTAENFNENHGDYVNSSVVEAVEVKSGSDGFVIKMRDGRHLRCIHNNPQGGHLPDNAPHPAIVLKMEDGTGLLLPIIVLEMPSVLLMAAVRNVQIARPTMYQVVREMVEKMGYEVKLVRVTKRVHEAYFAQLYLTKIGNETECVSFDLRPSDAINIAVRCKVPIQVNKYLAYSDGMRVIESGKPIQSHASNGLLFTELDRPTAQPCLDTKEFDLVRNMLTAAIEERYGDAGFEGFSSNDEKRERKSDFDNSEEDRKTRIGSLKKKAIKASSKFRRSLKKSKKNNGGSRGGGGGVSAAIEDVRDVEELRLVDAFKQALISEDLLPPRHDDYHMFLKARKFDVEKAKQMWTNMLQWRKDFGADTILEDFEFSELKEVRKYYPQGYHGVDKDGRPVYIERLGKVDSSKLMEVTTLERYLRYHVQEFERTFAIKFPACTIAAKRHIDSSTTILDVQGITLCRMLVINAGPGFKLLWKTVKSFIDSHTVSKIHVLGNKYQNKLLEIIDSSELPEFLGGSCTCADQGGCMRSDRGPWKDPNILKMVHSGEALYSRQIVTISNSGGRVIALDKPFYPVKVKTSDTSTAESGSEVEDVVSPKPTGSYLLPRLAPVSEEARMAGKMSTASVSEYDEYIPMIDKTVDAEFQDLCTSRGTPSLLSVEKTSEGIPARVWALLVALFITFLAFFRSMAFWNTKKPSASDSASDITDLTFETAPKEEFRPPSPAPGFTEADLLSSVMKRLGELEEKVGTLQTKPFQMPCEKEELLNAAVYRVDALEAELIATKKALHEALIRLEELLAYVDGREQASSQEIIQMMLHHCTQSTLFLSKVLLNSSKTSFCNSASLAAISPLFKFQILTSNYRRFTAMAGEIPMRSYQVVVAATRDMGIGKDGKLPWRLPSDLKFFKEITLAASDPGKQNAVLMGRKTWESIPIKYRPLPGRLNVVLTRSFEIEDGENVITCGSISSALELLAEAPYCFSIDKVFVIGGGQILRETLNGPGCDAIHVTEIETSVECDTFIPSIDFSKFQPWYSSPPLIENGIRYSFVTYVHVRNSENETIAGKTGGKCNDGKSNSNRFEVKDFSFLPQMIFEKRDEYMHHSSSTK</sequence>
<name>A0AAD6QY57_9ROSI</name>
<keyword evidence="7" id="KW-0521">NADP</keyword>
<feature type="domain" description="CRAL-TRIO" evidence="14">
    <location>
        <begin position="450"/>
        <end position="598"/>
    </location>
</feature>
<keyword evidence="5" id="KW-0554">One-carbon metabolism</keyword>
<dbReference type="InterPro" id="IPR003729">
    <property type="entry name" value="Bi_nuclease_dom"/>
</dbReference>
<dbReference type="InterPro" id="IPR017925">
    <property type="entry name" value="DHFR_CS"/>
</dbReference>
<evidence type="ECO:0000256" key="9">
    <source>
        <dbReference type="ARBA" id="ARBA00023002"/>
    </source>
</evidence>
<dbReference type="CDD" id="cd00170">
    <property type="entry name" value="SEC14"/>
    <property type="match status" value="1"/>
</dbReference>
<gene>
    <name evidence="17" type="ORF">NC653_014743</name>
</gene>
<dbReference type="InterPro" id="IPR036865">
    <property type="entry name" value="CRAL-TRIO_dom_sf"/>
</dbReference>
<evidence type="ECO:0000313" key="18">
    <source>
        <dbReference type="Proteomes" id="UP001164929"/>
    </source>
</evidence>
<dbReference type="GO" id="GO:0006730">
    <property type="term" value="P:one-carbon metabolic process"/>
    <property type="evidence" value="ECO:0007669"/>
    <property type="project" value="UniProtKB-KW"/>
</dbReference>
<feature type="domain" description="DHFR" evidence="15">
    <location>
        <begin position="949"/>
        <end position="1124"/>
    </location>
</feature>
<dbReference type="Pfam" id="PF02577">
    <property type="entry name" value="BFN_dom"/>
    <property type="match status" value="1"/>
</dbReference>
<dbReference type="PRINTS" id="PR00070">
    <property type="entry name" value="DHFR"/>
</dbReference>
<evidence type="ECO:0000256" key="8">
    <source>
        <dbReference type="ARBA" id="ARBA00022927"/>
    </source>
</evidence>
<dbReference type="GO" id="GO:0004518">
    <property type="term" value="F:nuclease activity"/>
    <property type="evidence" value="ECO:0007669"/>
    <property type="project" value="UniProtKB-UniRule"/>
</dbReference>
<dbReference type="PROSITE" id="PS50191">
    <property type="entry name" value="CRAL_TRIO"/>
    <property type="match status" value="1"/>
</dbReference>
<dbReference type="InterPro" id="IPR011074">
    <property type="entry name" value="CRAL/TRIO_N_dom"/>
</dbReference>
<dbReference type="Gene3D" id="3.40.430.10">
    <property type="entry name" value="Dihydrofolate Reductase, subunit A"/>
    <property type="match status" value="1"/>
</dbReference>
<dbReference type="CDD" id="cd00209">
    <property type="entry name" value="DHFR"/>
    <property type="match status" value="1"/>
</dbReference>
<keyword evidence="6" id="KW-0378">Hydrolase</keyword>
<dbReference type="InterPro" id="IPR001251">
    <property type="entry name" value="CRAL-TRIO_dom"/>
</dbReference>